<dbReference type="AlphaFoldDB" id="A0A7R8X085"/>
<protein>
    <submittedName>
        <fullName evidence="1">Uncharacterized protein</fullName>
    </submittedName>
</protein>
<organism evidence="1">
    <name type="scientific">Cyprideis torosa</name>
    <dbReference type="NCBI Taxonomy" id="163714"/>
    <lineage>
        <taxon>Eukaryota</taxon>
        <taxon>Metazoa</taxon>
        <taxon>Ecdysozoa</taxon>
        <taxon>Arthropoda</taxon>
        <taxon>Crustacea</taxon>
        <taxon>Oligostraca</taxon>
        <taxon>Ostracoda</taxon>
        <taxon>Podocopa</taxon>
        <taxon>Podocopida</taxon>
        <taxon>Cytherocopina</taxon>
        <taxon>Cytheroidea</taxon>
        <taxon>Cytherideidae</taxon>
        <taxon>Cyprideis</taxon>
    </lineage>
</organism>
<sequence length="128" mass="14149">MSLPSGDPPGLQETVDLKRTLLVLFHELVLALEDTAPAQVMSLLAESLHSLIFPMGTQSDSYESSKESYSVVKSRVMSLLAESLHSLIFPMGTQSDSYESSKESYSVVKSRVKDSLRGKKFNIRPLQV</sequence>
<proteinExistence type="predicted"/>
<name>A0A7R8X085_9CRUS</name>
<reference evidence="1" key="1">
    <citation type="submission" date="2020-11" db="EMBL/GenBank/DDBJ databases">
        <authorList>
            <person name="Tran Van P."/>
        </authorList>
    </citation>
    <scope>NUCLEOTIDE SEQUENCE</scope>
</reference>
<accession>A0A7R8X085</accession>
<gene>
    <name evidence="1" type="ORF">CTOB1V02_LOCUS15371</name>
</gene>
<dbReference type="EMBL" id="OB689238">
    <property type="protein sequence ID" value="CAD7237556.1"/>
    <property type="molecule type" value="Genomic_DNA"/>
</dbReference>
<evidence type="ECO:0000313" key="1">
    <source>
        <dbReference type="EMBL" id="CAD7237556.1"/>
    </source>
</evidence>